<gene>
    <name evidence="1" type="ORF">SAMN04487988_11032</name>
</gene>
<evidence type="ECO:0000313" key="2">
    <source>
        <dbReference type="Proteomes" id="UP000199642"/>
    </source>
</evidence>
<accession>A0A1I2VQ26</accession>
<dbReference type="Pfam" id="PF02082">
    <property type="entry name" value="Rrf2"/>
    <property type="match status" value="1"/>
</dbReference>
<keyword evidence="2" id="KW-1185">Reference proteome</keyword>
<organism evidence="1 2">
    <name type="scientific">Algoriphagus hitonicola</name>
    <dbReference type="NCBI Taxonomy" id="435880"/>
    <lineage>
        <taxon>Bacteria</taxon>
        <taxon>Pseudomonadati</taxon>
        <taxon>Bacteroidota</taxon>
        <taxon>Cytophagia</taxon>
        <taxon>Cytophagales</taxon>
        <taxon>Cyclobacteriaceae</taxon>
        <taxon>Algoriphagus</taxon>
    </lineage>
</organism>
<dbReference type="InterPro" id="IPR036388">
    <property type="entry name" value="WH-like_DNA-bd_sf"/>
</dbReference>
<dbReference type="Gene3D" id="1.10.10.10">
    <property type="entry name" value="Winged helix-like DNA-binding domain superfamily/Winged helix DNA-binding domain"/>
    <property type="match status" value="1"/>
</dbReference>
<dbReference type="PANTHER" id="PTHR33221">
    <property type="entry name" value="WINGED HELIX-TURN-HELIX TRANSCRIPTIONAL REGULATOR, RRF2 FAMILY"/>
    <property type="match status" value="1"/>
</dbReference>
<dbReference type="STRING" id="435880.SAMN04487988_11032"/>
<protein>
    <submittedName>
        <fullName evidence="1">Transcriptional regulator, BadM/Rrf2 family</fullName>
    </submittedName>
</protein>
<dbReference type="GO" id="GO:0005829">
    <property type="term" value="C:cytosol"/>
    <property type="evidence" value="ECO:0007669"/>
    <property type="project" value="TreeGrafter"/>
</dbReference>
<dbReference type="InterPro" id="IPR036390">
    <property type="entry name" value="WH_DNA-bd_sf"/>
</dbReference>
<reference evidence="2" key="1">
    <citation type="submission" date="2016-10" db="EMBL/GenBank/DDBJ databases">
        <authorList>
            <person name="Varghese N."/>
            <person name="Submissions S."/>
        </authorList>
    </citation>
    <scope>NUCLEOTIDE SEQUENCE [LARGE SCALE GENOMIC DNA]</scope>
    <source>
        <strain evidence="2">DSM 19315</strain>
    </source>
</reference>
<name>A0A1I2VQ26_9BACT</name>
<dbReference type="Proteomes" id="UP000199642">
    <property type="component" value="Unassembled WGS sequence"/>
</dbReference>
<dbReference type="PROSITE" id="PS51197">
    <property type="entry name" value="HTH_RRF2_2"/>
    <property type="match status" value="1"/>
</dbReference>
<dbReference type="GO" id="GO:0003700">
    <property type="term" value="F:DNA-binding transcription factor activity"/>
    <property type="evidence" value="ECO:0007669"/>
    <property type="project" value="TreeGrafter"/>
</dbReference>
<evidence type="ECO:0000313" key="1">
    <source>
        <dbReference type="EMBL" id="SFG90407.1"/>
    </source>
</evidence>
<dbReference type="AlphaFoldDB" id="A0A1I2VQ26"/>
<dbReference type="SUPFAM" id="SSF46785">
    <property type="entry name" value="Winged helix' DNA-binding domain"/>
    <property type="match status" value="1"/>
</dbReference>
<sequence length="174" mass="19094">MGKRPGPVGFGFFAFVKLNIFRTKFSYMFSKASQYAIKAIIYIWTQSLQDSKAGAKEIGAAIDAPEAFTAKILQQLSRAKLIGSVKGPNGGFYADESHANKTLKDVVRAVDGDSLFSGCSLGLNKCSEKNPCPLHFEIVAIRQKLDHMLTNKSIKHLAVEVIKGETNIKRILQS</sequence>
<dbReference type="InterPro" id="IPR000944">
    <property type="entry name" value="Tscrpt_reg_Rrf2"/>
</dbReference>
<dbReference type="NCBIfam" id="TIGR00738">
    <property type="entry name" value="rrf2_super"/>
    <property type="match status" value="1"/>
</dbReference>
<dbReference type="PANTHER" id="PTHR33221:SF13">
    <property type="entry name" value="TRANSCRIPTIONAL REGULATOR-RELATED"/>
    <property type="match status" value="1"/>
</dbReference>
<dbReference type="EMBL" id="FOPC01000010">
    <property type="protein sequence ID" value="SFG90407.1"/>
    <property type="molecule type" value="Genomic_DNA"/>
</dbReference>
<proteinExistence type="predicted"/>